<dbReference type="InterPro" id="IPR038063">
    <property type="entry name" value="Transpep_catalytic_dom"/>
</dbReference>
<dbReference type="PROSITE" id="PS51257">
    <property type="entry name" value="PROKAR_LIPOPROTEIN"/>
    <property type="match status" value="1"/>
</dbReference>
<dbReference type="GO" id="GO:0071972">
    <property type="term" value="F:peptidoglycan L,D-transpeptidase activity"/>
    <property type="evidence" value="ECO:0007669"/>
    <property type="project" value="TreeGrafter"/>
</dbReference>
<keyword evidence="6 13" id="KW-0573">Peptidoglycan synthesis</keyword>
<evidence type="ECO:0000256" key="10">
    <source>
        <dbReference type="ARBA" id="ARBA00023315"/>
    </source>
</evidence>
<dbReference type="GO" id="GO:0008360">
    <property type="term" value="P:regulation of cell shape"/>
    <property type="evidence" value="ECO:0007669"/>
    <property type="project" value="UniProtKB-UniRule"/>
</dbReference>
<evidence type="ECO:0000256" key="11">
    <source>
        <dbReference type="ARBA" id="ARBA00023316"/>
    </source>
</evidence>
<dbReference type="GO" id="GO:0018104">
    <property type="term" value="P:peptidoglycan-protein cross-linking"/>
    <property type="evidence" value="ECO:0007669"/>
    <property type="project" value="TreeGrafter"/>
</dbReference>
<comment type="pathway">
    <text evidence="1 13">Cell wall biogenesis; peptidoglycan biosynthesis.</text>
</comment>
<proteinExistence type="predicted"/>
<keyword evidence="2" id="KW-1003">Cell membrane</keyword>
<dbReference type="RefSeq" id="WP_193786323.1">
    <property type="nucleotide sequence ID" value="NZ_JBEZGD010000013.1"/>
</dbReference>
<dbReference type="Proteomes" id="UP000028492">
    <property type="component" value="Chromosome"/>
</dbReference>
<dbReference type="AlphaFoldDB" id="A0A075UNF5"/>
<keyword evidence="4 15" id="KW-0732">Signal</keyword>
<evidence type="ECO:0000256" key="5">
    <source>
        <dbReference type="ARBA" id="ARBA00022960"/>
    </source>
</evidence>
<dbReference type="InterPro" id="IPR005490">
    <property type="entry name" value="LD_TPept_cat_dom"/>
</dbReference>
<dbReference type="eggNOG" id="COG1376">
    <property type="taxonomic scope" value="Bacteria"/>
</dbReference>
<feature type="region of interest" description="Disordered" evidence="14">
    <location>
        <begin position="28"/>
        <end position="59"/>
    </location>
</feature>
<organism evidence="17 18">
    <name type="scientific">Amycolatopsis japonica</name>
    <dbReference type="NCBI Taxonomy" id="208439"/>
    <lineage>
        <taxon>Bacteria</taxon>
        <taxon>Bacillati</taxon>
        <taxon>Actinomycetota</taxon>
        <taxon>Actinomycetes</taxon>
        <taxon>Pseudonocardiales</taxon>
        <taxon>Pseudonocardiaceae</taxon>
        <taxon>Amycolatopsis</taxon>
        <taxon>Amycolatopsis japonica group</taxon>
    </lineage>
</organism>
<name>A0A075UNF5_9PSEU</name>
<keyword evidence="7" id="KW-0472">Membrane</keyword>
<dbReference type="Gene3D" id="2.60.40.3780">
    <property type="match status" value="1"/>
</dbReference>
<evidence type="ECO:0000313" key="17">
    <source>
        <dbReference type="EMBL" id="AIG74418.1"/>
    </source>
</evidence>
<evidence type="ECO:0000256" key="14">
    <source>
        <dbReference type="SAM" id="MobiDB-lite"/>
    </source>
</evidence>
<evidence type="ECO:0000256" key="3">
    <source>
        <dbReference type="ARBA" id="ARBA00022679"/>
    </source>
</evidence>
<evidence type="ECO:0000256" key="8">
    <source>
        <dbReference type="ARBA" id="ARBA00023139"/>
    </source>
</evidence>
<dbReference type="GO" id="GO:0005576">
    <property type="term" value="C:extracellular region"/>
    <property type="evidence" value="ECO:0007669"/>
    <property type="project" value="TreeGrafter"/>
</dbReference>
<keyword evidence="18" id="KW-1185">Reference proteome</keyword>
<feature type="active site" description="Proton donor/acceptor" evidence="13">
    <location>
        <position position="334"/>
    </location>
</feature>
<evidence type="ECO:0000256" key="6">
    <source>
        <dbReference type="ARBA" id="ARBA00022984"/>
    </source>
</evidence>
<dbReference type="PANTHER" id="PTHR30582">
    <property type="entry name" value="L,D-TRANSPEPTIDASE"/>
    <property type="match status" value="1"/>
</dbReference>
<dbReference type="Pfam" id="PF03734">
    <property type="entry name" value="YkuD"/>
    <property type="match status" value="1"/>
</dbReference>
<evidence type="ECO:0000256" key="7">
    <source>
        <dbReference type="ARBA" id="ARBA00023136"/>
    </source>
</evidence>
<keyword evidence="10" id="KW-0012">Acyltransferase</keyword>
<dbReference type="InterPro" id="IPR041280">
    <property type="entry name" value="Big_10"/>
</dbReference>
<evidence type="ECO:0000256" key="13">
    <source>
        <dbReference type="PROSITE-ProRule" id="PRU01373"/>
    </source>
</evidence>
<evidence type="ECO:0000256" key="9">
    <source>
        <dbReference type="ARBA" id="ARBA00023288"/>
    </source>
</evidence>
<feature type="compositionally biased region" description="Low complexity" evidence="14">
    <location>
        <begin position="30"/>
        <end position="50"/>
    </location>
</feature>
<reference evidence="17 18" key="1">
    <citation type="journal article" date="2014" name="J. Biotechnol.">
        <title>Complete genome sequence of the actinobacterium Amycolatopsis japonica MG417-CF17(T) (=DSM 44213T) producing (S,S)-N,N'-ethylenediaminedisuccinic acid.</title>
        <authorList>
            <person name="Stegmann E."/>
            <person name="Albersmeier A."/>
            <person name="Spohn M."/>
            <person name="Gert H."/>
            <person name="Weber T."/>
            <person name="Wohlleben W."/>
            <person name="Kalinowski J."/>
            <person name="Ruckert C."/>
        </authorList>
    </citation>
    <scope>NUCLEOTIDE SEQUENCE [LARGE SCALE GENOMIC DNA]</scope>
    <source>
        <strain evidence="18">MG417-CF17 (DSM 44213)</strain>
    </source>
</reference>
<keyword evidence="5 13" id="KW-0133">Cell shape</keyword>
<feature type="active site" description="Nucleophile" evidence="13">
    <location>
        <position position="352"/>
    </location>
</feature>
<dbReference type="HOGENOM" id="CLU_039404_3_0_11"/>
<dbReference type="CDD" id="cd13432">
    <property type="entry name" value="LDT_IgD_like_2"/>
    <property type="match status" value="1"/>
</dbReference>
<keyword evidence="3" id="KW-0808">Transferase</keyword>
<dbReference type="InterPro" id="IPR050979">
    <property type="entry name" value="LD-transpeptidase"/>
</dbReference>
<sequence length="406" mass="42355">MRVWGATGRSRVALVALVAGFTLAACTSTPSGEQPSPGGAPGGSQQSGAPAPEPKPAVMTLTPAQGAANVAPGEPVTVAVADGKVGEVKLTGADGKVVAGKPKEDGSGWESAEPLGYGKSYTVTAAATGTDGKPVTATSTFSTAKPGRQIGVSINLVEGETVGVGLPLIFTFTGNVPDKAATEKALKIVTEPVTEGAFHWFGEKTVMWRPKEYFKAGTKISVNAAIYGKNLGNNTFGREDKPAKVVVGDKLVATADGGTHQMKVVVNDQEVKQMPISMGKPSSSTPAGTYTVMSEHTGYTMDSSTYGVPTDSKAGYRTFVKYAVRMSNSGIFYHSAPWSVGSQGKRNVSHGCINLSTENAKWLMDTSKKGDIITVANSGPQVLEPTDGWSVWQMSWDDWKTGGDRN</sequence>
<dbReference type="STRING" id="208439.AJAP_07535"/>
<dbReference type="EMBL" id="CP008953">
    <property type="protein sequence ID" value="AIG74418.1"/>
    <property type="molecule type" value="Genomic_DNA"/>
</dbReference>
<comment type="pathway">
    <text evidence="12">Glycan biosynthesis.</text>
</comment>
<evidence type="ECO:0000256" key="4">
    <source>
        <dbReference type="ARBA" id="ARBA00022729"/>
    </source>
</evidence>
<evidence type="ECO:0000313" key="18">
    <source>
        <dbReference type="Proteomes" id="UP000028492"/>
    </source>
</evidence>
<dbReference type="PANTHER" id="PTHR30582:SF2">
    <property type="entry name" value="L,D-TRANSPEPTIDASE YCIB-RELATED"/>
    <property type="match status" value="1"/>
</dbReference>
<dbReference type="UniPathway" id="UPA00219"/>
<dbReference type="Gene3D" id="2.40.440.10">
    <property type="entry name" value="L,D-transpeptidase catalytic domain-like"/>
    <property type="match status" value="1"/>
</dbReference>
<feature type="domain" description="L,D-TPase catalytic" evidence="16">
    <location>
        <begin position="251"/>
        <end position="376"/>
    </location>
</feature>
<dbReference type="Gene3D" id="2.60.40.3710">
    <property type="match status" value="1"/>
</dbReference>
<evidence type="ECO:0000259" key="16">
    <source>
        <dbReference type="PROSITE" id="PS52029"/>
    </source>
</evidence>
<accession>A0A075UNF5</accession>
<dbReference type="SUPFAM" id="SSF141523">
    <property type="entry name" value="L,D-transpeptidase catalytic domain-like"/>
    <property type="match status" value="1"/>
</dbReference>
<dbReference type="KEGG" id="aja:AJAP_07535"/>
<gene>
    <name evidence="17" type="ORF">AJAP_07535</name>
</gene>
<dbReference type="GO" id="GO:0016746">
    <property type="term" value="F:acyltransferase activity"/>
    <property type="evidence" value="ECO:0007669"/>
    <property type="project" value="UniProtKB-KW"/>
</dbReference>
<dbReference type="CDD" id="cd16913">
    <property type="entry name" value="YkuD_like"/>
    <property type="match status" value="1"/>
</dbReference>
<evidence type="ECO:0000256" key="15">
    <source>
        <dbReference type="SAM" id="SignalP"/>
    </source>
</evidence>
<protein>
    <submittedName>
        <fullName evidence="17">Conserved putative secreted protein</fullName>
    </submittedName>
</protein>
<keyword evidence="11 13" id="KW-0961">Cell wall biogenesis/degradation</keyword>
<dbReference type="GO" id="GO:0071555">
    <property type="term" value="P:cell wall organization"/>
    <property type="evidence" value="ECO:0007669"/>
    <property type="project" value="UniProtKB-UniRule"/>
</dbReference>
<dbReference type="FunFam" id="2.40.440.10:FF:000005">
    <property type="entry name" value="L,D-transpeptidase 2"/>
    <property type="match status" value="1"/>
</dbReference>
<keyword evidence="8" id="KW-0564">Palmitate</keyword>
<evidence type="ECO:0000256" key="12">
    <source>
        <dbReference type="ARBA" id="ARBA00060592"/>
    </source>
</evidence>
<evidence type="ECO:0000256" key="1">
    <source>
        <dbReference type="ARBA" id="ARBA00004752"/>
    </source>
</evidence>
<feature type="chain" id="PRO_5001709952" evidence="15">
    <location>
        <begin position="25"/>
        <end position="406"/>
    </location>
</feature>
<dbReference type="PROSITE" id="PS52029">
    <property type="entry name" value="LD_TPASE"/>
    <property type="match status" value="1"/>
</dbReference>
<feature type="signal peptide" evidence="15">
    <location>
        <begin position="1"/>
        <end position="24"/>
    </location>
</feature>
<evidence type="ECO:0000256" key="2">
    <source>
        <dbReference type="ARBA" id="ARBA00022475"/>
    </source>
</evidence>
<dbReference type="Pfam" id="PF17964">
    <property type="entry name" value="Big_10"/>
    <property type="match status" value="1"/>
</dbReference>
<keyword evidence="9" id="KW-0449">Lipoprotein</keyword>